<gene>
    <name evidence="1" type="primary">ytxJ</name>
    <name evidence="1" type="ORF">GCM10023189_09880</name>
</gene>
<dbReference type="InterPro" id="IPR036249">
    <property type="entry name" value="Thioredoxin-like_sf"/>
</dbReference>
<sequence>MNWNIINSEAQLEAIKQESADQPVMIFKHSTRCSISAMALSRMERNWKDEAGIKPYYLDLISYRSLSNRIADEFDVQHQSPQVLLIQDGKCVYDASHMSISFDELKQQVAA</sequence>
<accession>A0ABP8MI56</accession>
<dbReference type="NCBIfam" id="TIGR04019">
    <property type="entry name" value="B_thiol_YtxJ"/>
    <property type="match status" value="1"/>
</dbReference>
<organism evidence="1 2">
    <name type="scientific">Nibrella saemangeumensis</name>
    <dbReference type="NCBI Taxonomy" id="1084526"/>
    <lineage>
        <taxon>Bacteria</taxon>
        <taxon>Pseudomonadati</taxon>
        <taxon>Bacteroidota</taxon>
        <taxon>Cytophagia</taxon>
        <taxon>Cytophagales</taxon>
        <taxon>Spirosomataceae</taxon>
        <taxon>Nibrella</taxon>
    </lineage>
</organism>
<comment type="caution">
    <text evidence="1">The sequence shown here is derived from an EMBL/GenBank/DDBJ whole genome shotgun (WGS) entry which is preliminary data.</text>
</comment>
<dbReference type="SUPFAM" id="SSF52833">
    <property type="entry name" value="Thioredoxin-like"/>
    <property type="match status" value="1"/>
</dbReference>
<evidence type="ECO:0000313" key="1">
    <source>
        <dbReference type="EMBL" id="GAA4449973.1"/>
    </source>
</evidence>
<evidence type="ECO:0000313" key="2">
    <source>
        <dbReference type="Proteomes" id="UP001501175"/>
    </source>
</evidence>
<dbReference type="Proteomes" id="UP001501175">
    <property type="component" value="Unassembled WGS sequence"/>
</dbReference>
<reference evidence="2" key="1">
    <citation type="journal article" date="2019" name="Int. J. Syst. Evol. Microbiol.">
        <title>The Global Catalogue of Microorganisms (GCM) 10K type strain sequencing project: providing services to taxonomists for standard genome sequencing and annotation.</title>
        <authorList>
            <consortium name="The Broad Institute Genomics Platform"/>
            <consortium name="The Broad Institute Genome Sequencing Center for Infectious Disease"/>
            <person name="Wu L."/>
            <person name="Ma J."/>
        </authorList>
    </citation>
    <scope>NUCLEOTIDE SEQUENCE [LARGE SCALE GENOMIC DNA]</scope>
    <source>
        <strain evidence="2">JCM 17927</strain>
    </source>
</reference>
<dbReference type="InterPro" id="IPR022551">
    <property type="entry name" value="BrxC"/>
</dbReference>
<dbReference type="Gene3D" id="3.40.30.10">
    <property type="entry name" value="Glutaredoxin"/>
    <property type="match status" value="1"/>
</dbReference>
<proteinExistence type="predicted"/>
<dbReference type="Pfam" id="PF11009">
    <property type="entry name" value="BrxC"/>
    <property type="match status" value="1"/>
</dbReference>
<protein>
    <submittedName>
        <fullName evidence="1">Bacillithiol system redox-active protein YtxJ</fullName>
    </submittedName>
</protein>
<dbReference type="RefSeq" id="WP_345241185.1">
    <property type="nucleotide sequence ID" value="NZ_BAABHD010000010.1"/>
</dbReference>
<keyword evidence="2" id="KW-1185">Reference proteome</keyword>
<name>A0ABP8MI56_9BACT</name>
<dbReference type="EMBL" id="BAABHD010000010">
    <property type="protein sequence ID" value="GAA4449973.1"/>
    <property type="molecule type" value="Genomic_DNA"/>
</dbReference>